<evidence type="ECO:0000313" key="1">
    <source>
        <dbReference type="EMBL" id="KYN38935.1"/>
    </source>
</evidence>
<name>A0A151JWN1_9HYME</name>
<organism evidence="1 2">
    <name type="scientific">Trachymyrmex septentrionalis</name>
    <dbReference type="NCBI Taxonomy" id="34720"/>
    <lineage>
        <taxon>Eukaryota</taxon>
        <taxon>Metazoa</taxon>
        <taxon>Ecdysozoa</taxon>
        <taxon>Arthropoda</taxon>
        <taxon>Hexapoda</taxon>
        <taxon>Insecta</taxon>
        <taxon>Pterygota</taxon>
        <taxon>Neoptera</taxon>
        <taxon>Endopterygota</taxon>
        <taxon>Hymenoptera</taxon>
        <taxon>Apocrita</taxon>
        <taxon>Aculeata</taxon>
        <taxon>Formicoidea</taxon>
        <taxon>Formicidae</taxon>
        <taxon>Myrmicinae</taxon>
        <taxon>Trachymyrmex</taxon>
    </lineage>
</organism>
<protein>
    <submittedName>
        <fullName evidence="1">Uncharacterized protein</fullName>
    </submittedName>
</protein>
<evidence type="ECO:0000313" key="2">
    <source>
        <dbReference type="Proteomes" id="UP000078541"/>
    </source>
</evidence>
<dbReference type="Proteomes" id="UP000078541">
    <property type="component" value="Unassembled WGS sequence"/>
</dbReference>
<dbReference type="EMBL" id="KQ981632">
    <property type="protein sequence ID" value="KYN38935.1"/>
    <property type="molecule type" value="Genomic_DNA"/>
</dbReference>
<proteinExistence type="predicted"/>
<dbReference type="AlphaFoldDB" id="A0A151JWN1"/>
<accession>A0A151JWN1</accession>
<keyword evidence="2" id="KW-1185">Reference proteome</keyword>
<gene>
    <name evidence="1" type="ORF">ALC56_06695</name>
</gene>
<reference evidence="1 2" key="1">
    <citation type="submission" date="2016-03" db="EMBL/GenBank/DDBJ databases">
        <title>Trachymyrmex septentrionalis WGS genome.</title>
        <authorList>
            <person name="Nygaard S."/>
            <person name="Hu H."/>
            <person name="Boomsma J."/>
            <person name="Zhang G."/>
        </authorList>
    </citation>
    <scope>NUCLEOTIDE SEQUENCE [LARGE SCALE GENOMIC DNA]</scope>
    <source>
        <strain evidence="1">Tsep2-gDNA-1</strain>
        <tissue evidence="1">Whole body</tissue>
    </source>
</reference>
<sequence>MEDTVGSEKRKRKERCGIREELLERGDEIKSEEKRLIEGSVRIGEESIQEQTPVIQSPPSTLLPSLEISYSPVSNLFPDFFDDLFPSSPPPVLHLVSPPIEELSISHTTPSIPHVQTDTYSTPGHFPLFFHAHQLLEYMSYFIPCTNDRVIVSAGSSCLFSIPIPSHILIDPLSFRSYDFTQF</sequence>